<keyword evidence="3" id="KW-1185">Reference proteome</keyword>
<protein>
    <submittedName>
        <fullName evidence="2">Putative ABC transport system permease protein</fullName>
    </submittedName>
</protein>
<feature type="transmembrane region" description="Helical" evidence="1">
    <location>
        <begin position="751"/>
        <end position="773"/>
    </location>
</feature>
<reference evidence="2 3" key="1">
    <citation type="submission" date="2018-11" db="EMBL/GenBank/DDBJ databases">
        <title>Sequencing the genomes of 1000 actinobacteria strains.</title>
        <authorList>
            <person name="Klenk H.-P."/>
        </authorList>
    </citation>
    <scope>NUCLEOTIDE SEQUENCE [LARGE SCALE GENOMIC DNA]</scope>
    <source>
        <strain evidence="2 3">DSM 44231</strain>
    </source>
</reference>
<feature type="transmembrane region" description="Helical" evidence="1">
    <location>
        <begin position="695"/>
        <end position="719"/>
    </location>
</feature>
<keyword evidence="1" id="KW-0812">Transmembrane</keyword>
<feature type="transmembrane region" description="Helical" evidence="1">
    <location>
        <begin position="413"/>
        <end position="431"/>
    </location>
</feature>
<gene>
    <name evidence="2" type="ORF">EDD40_7919</name>
</gene>
<name>A0A3N1HIU6_9PSEU</name>
<dbReference type="EMBL" id="RJKM01000001">
    <property type="protein sequence ID" value="ROP42419.1"/>
    <property type="molecule type" value="Genomic_DNA"/>
</dbReference>
<comment type="caution">
    <text evidence="2">The sequence shown here is derived from an EMBL/GenBank/DDBJ whole genome shotgun (WGS) entry which is preliminary data.</text>
</comment>
<evidence type="ECO:0000313" key="2">
    <source>
        <dbReference type="EMBL" id="ROP42419.1"/>
    </source>
</evidence>
<dbReference type="Proteomes" id="UP000268727">
    <property type="component" value="Unassembled WGS sequence"/>
</dbReference>
<feature type="transmembrane region" description="Helical" evidence="1">
    <location>
        <begin position="451"/>
        <end position="475"/>
    </location>
</feature>
<evidence type="ECO:0000313" key="3">
    <source>
        <dbReference type="Proteomes" id="UP000268727"/>
    </source>
</evidence>
<feature type="transmembrane region" description="Helical" evidence="1">
    <location>
        <begin position="335"/>
        <end position="358"/>
    </location>
</feature>
<keyword evidence="1" id="KW-0472">Membrane</keyword>
<keyword evidence="1" id="KW-1133">Transmembrane helix</keyword>
<feature type="transmembrane region" description="Helical" evidence="1">
    <location>
        <begin position="793"/>
        <end position="815"/>
    </location>
</feature>
<accession>A0A3N1HIU6</accession>
<evidence type="ECO:0000256" key="1">
    <source>
        <dbReference type="SAM" id="Phobius"/>
    </source>
</evidence>
<feature type="transmembrane region" description="Helical" evidence="1">
    <location>
        <begin position="283"/>
        <end position="307"/>
    </location>
</feature>
<sequence length="829" mass="86941">MIAGYRALVQIPWRAAPRAALSSPLTLLVSVVTALLLSFVVAAAVMHSAASGSAAIDYQRSRLCEDALHPSLESTTGVPHEYVAQGVKGVTDAMAGHPTLIGMYTREKRADFGGRQTYAKFGYRAGAMDHLEVLEGGAKDGLWVPRSIAVTADVRLGERGLGGRLPPVTAIYADVIDPLPRWWCSERHFVVPNVLDRDELATAVVWMPSAESFHALPPEVTGPTDVTVRFPSDVPRTVDEAAALLEEGTARIAPIKDGFNRVMSPLVLPVENARQTVANVRSAVLPLTLISLLIGLAGVATVTVQWAQRRQSELRLLWVRGSGPFALGGRGVLELGLPLVVGGALGLGVARLLLPVYAPSDLLPPGTVTTAALAVVVVVASSIVVAFATAALRAHRMFQVSGSGNRLRKVLTAVPWEPATAALAVWAWNRVEHSGLATTTKIGGLPRIDAAALAFPLLVVLTAAVLAARLAKWALAASHRVRLWSKPAAQLAIRRLAAGAGPVTGVLLVGVLAVGTIAVGTAIAGSQKTALEVKAGMYAGANSYAQIPSEVAELPEALRGNSTIVGFVKQHDRTALVVDPKTFRDGAFPFEIDPALLDEPLRVGDVPRREVRLPGLPAIEPAAWVPSFPKLGTSGWVVPVDRIADRGDVGSWYVWSTRPLREVTEALSAAGVRLSRNADEKEKAVQGLPFLTIQWTFGFVTALGAVLAVVASIALLLAVEVRRRQNALSGAFSARMGLGPAAMLRSHLLELGAVAAAAVVVGSAASAVSSGFTVPKLDPAPRLTPAPEVPDPVPLLAATAAGSVLVVLVAAWIAVRSVRSAKIGELIRG</sequence>
<dbReference type="AlphaFoldDB" id="A0A3N1HIU6"/>
<proteinExistence type="predicted"/>
<feature type="transmembrane region" description="Helical" evidence="1">
    <location>
        <begin position="370"/>
        <end position="392"/>
    </location>
</feature>
<feature type="transmembrane region" description="Helical" evidence="1">
    <location>
        <begin position="496"/>
        <end position="519"/>
    </location>
</feature>
<organism evidence="2 3">
    <name type="scientific">Saccharothrix texasensis</name>
    <dbReference type="NCBI Taxonomy" id="103734"/>
    <lineage>
        <taxon>Bacteria</taxon>
        <taxon>Bacillati</taxon>
        <taxon>Actinomycetota</taxon>
        <taxon>Actinomycetes</taxon>
        <taxon>Pseudonocardiales</taxon>
        <taxon>Pseudonocardiaceae</taxon>
        <taxon>Saccharothrix</taxon>
    </lineage>
</organism>